<proteinExistence type="predicted"/>
<accession>A0A4P2R2X8</accession>
<reference evidence="1 2" key="1">
    <citation type="submission" date="2015-09" db="EMBL/GenBank/DDBJ databases">
        <title>Sorangium comparison.</title>
        <authorList>
            <person name="Zaburannyi N."/>
            <person name="Bunk B."/>
            <person name="Overmann J."/>
            <person name="Mueller R."/>
        </authorList>
    </citation>
    <scope>NUCLEOTIDE SEQUENCE [LARGE SCALE GENOMIC DNA]</scope>
    <source>
        <strain evidence="1 2">So ce836</strain>
    </source>
</reference>
<dbReference type="Proteomes" id="UP000295497">
    <property type="component" value="Chromosome"/>
</dbReference>
<protein>
    <submittedName>
        <fullName evidence="1">Uncharacterized protein</fullName>
    </submittedName>
</protein>
<dbReference type="EMBL" id="CP012672">
    <property type="protein sequence ID" value="AUX37360.1"/>
    <property type="molecule type" value="Genomic_DNA"/>
</dbReference>
<evidence type="ECO:0000313" key="1">
    <source>
        <dbReference type="EMBL" id="AUX37360.1"/>
    </source>
</evidence>
<organism evidence="1 2">
    <name type="scientific">Sorangium cellulosum</name>
    <name type="common">Polyangium cellulosum</name>
    <dbReference type="NCBI Taxonomy" id="56"/>
    <lineage>
        <taxon>Bacteria</taxon>
        <taxon>Pseudomonadati</taxon>
        <taxon>Myxococcota</taxon>
        <taxon>Polyangia</taxon>
        <taxon>Polyangiales</taxon>
        <taxon>Polyangiaceae</taxon>
        <taxon>Sorangium</taxon>
    </lineage>
</organism>
<dbReference type="AlphaFoldDB" id="A0A4P2R2X8"/>
<sequence length="31" mass="3555">MFTADLVAEAERAARDWDVVEKAALDYERGR</sequence>
<evidence type="ECO:0000313" key="2">
    <source>
        <dbReference type="Proteomes" id="UP000295497"/>
    </source>
</evidence>
<name>A0A4P2R2X8_SORCE</name>
<gene>
    <name evidence="1" type="ORF">SOCE836_095830</name>
</gene>